<reference evidence="2" key="1">
    <citation type="submission" date="2021-01" db="EMBL/GenBank/DDBJ databases">
        <authorList>
            <consortium name="Genoscope - CEA"/>
            <person name="William W."/>
        </authorList>
    </citation>
    <scope>NUCLEOTIDE SEQUENCE</scope>
</reference>
<evidence type="ECO:0000256" key="1">
    <source>
        <dbReference type="SAM" id="Coils"/>
    </source>
</evidence>
<dbReference type="Proteomes" id="UP000689195">
    <property type="component" value="Unassembled WGS sequence"/>
</dbReference>
<accession>A0A8S1TWI5</accession>
<keyword evidence="3" id="KW-1185">Reference proteome</keyword>
<proteinExistence type="predicted"/>
<evidence type="ECO:0000313" key="2">
    <source>
        <dbReference type="EMBL" id="CAD8156470.1"/>
    </source>
</evidence>
<dbReference type="AlphaFoldDB" id="A0A8S1TWI5"/>
<evidence type="ECO:0000313" key="3">
    <source>
        <dbReference type="Proteomes" id="UP000689195"/>
    </source>
</evidence>
<keyword evidence="1" id="KW-0175">Coiled coil</keyword>
<dbReference type="EMBL" id="CAJJDO010000029">
    <property type="protein sequence ID" value="CAD8156470.1"/>
    <property type="molecule type" value="Genomic_DNA"/>
</dbReference>
<feature type="coiled-coil region" evidence="1">
    <location>
        <begin position="103"/>
        <end position="130"/>
    </location>
</feature>
<protein>
    <submittedName>
        <fullName evidence="2">Uncharacterized protein</fullName>
    </submittedName>
</protein>
<organism evidence="2 3">
    <name type="scientific">Paramecium pentaurelia</name>
    <dbReference type="NCBI Taxonomy" id="43138"/>
    <lineage>
        <taxon>Eukaryota</taxon>
        <taxon>Sar</taxon>
        <taxon>Alveolata</taxon>
        <taxon>Ciliophora</taxon>
        <taxon>Intramacronucleata</taxon>
        <taxon>Oligohymenophorea</taxon>
        <taxon>Peniculida</taxon>
        <taxon>Parameciidae</taxon>
        <taxon>Paramecium</taxon>
    </lineage>
</organism>
<gene>
    <name evidence="2" type="ORF">PPENT_87.1.T0290008</name>
</gene>
<name>A0A8S1TWI5_9CILI</name>
<comment type="caution">
    <text evidence="2">The sequence shown here is derived from an EMBL/GenBank/DDBJ whole genome shotgun (WGS) entry which is preliminary data.</text>
</comment>
<sequence>MISIKLIEELQKNLYQLKFNFVQQLDQLIGNVDESIKYVLTIGQQNVTYSYYEELEKLIIDKKLDQFNLQPLIDQINQINISCNQKSEKKLNSFQSFQYSQKCEEILKKLKNIQGTKENIQEQILNKKQKDVIQVENEQKQLEQ</sequence>